<accession>A0A419DBB8</accession>
<dbReference type="Proteomes" id="UP000285655">
    <property type="component" value="Unassembled WGS sequence"/>
</dbReference>
<evidence type="ECO:0000313" key="2">
    <source>
        <dbReference type="Proteomes" id="UP000285655"/>
    </source>
</evidence>
<sequence>MLHTQDKKRLKSLIQDDRYDLILKVARALIEKYKTESKKRENEFETIWALAANDGAIDGIKSLLNNLEQEAL</sequence>
<comment type="caution">
    <text evidence="1">The sequence shown here is derived from an EMBL/GenBank/DDBJ whole genome shotgun (WGS) entry which is preliminary data.</text>
</comment>
<name>A0A419DBB8_9BACT</name>
<dbReference type="AlphaFoldDB" id="A0A419DBB8"/>
<proteinExistence type="predicted"/>
<reference evidence="1 2" key="1">
    <citation type="journal article" date="2017" name="ISME J.">
        <title>Energy and carbon metabolisms in a deep terrestrial subsurface fluid microbial community.</title>
        <authorList>
            <person name="Momper L."/>
            <person name="Jungbluth S.P."/>
            <person name="Lee M.D."/>
            <person name="Amend J.P."/>
        </authorList>
    </citation>
    <scope>NUCLEOTIDE SEQUENCE [LARGE SCALE GENOMIC DNA]</scope>
    <source>
        <strain evidence="1">SURF_29</strain>
    </source>
</reference>
<evidence type="ECO:0000313" key="1">
    <source>
        <dbReference type="EMBL" id="RJO60383.1"/>
    </source>
</evidence>
<organism evidence="1 2">
    <name type="scientific">candidate division WS5 bacterium</name>
    <dbReference type="NCBI Taxonomy" id="2093353"/>
    <lineage>
        <taxon>Bacteria</taxon>
        <taxon>candidate division WS5</taxon>
    </lineage>
</organism>
<gene>
    <name evidence="1" type="ORF">C4544_05150</name>
</gene>
<dbReference type="EMBL" id="QZJW01000046">
    <property type="protein sequence ID" value="RJO60383.1"/>
    <property type="molecule type" value="Genomic_DNA"/>
</dbReference>
<protein>
    <submittedName>
        <fullName evidence="1">Uncharacterized protein</fullName>
    </submittedName>
</protein>